<feature type="domain" description="Uracil-DNA glycosylase-like" evidence="12">
    <location>
        <begin position="47"/>
        <end position="213"/>
    </location>
</feature>
<evidence type="ECO:0000256" key="9">
    <source>
        <dbReference type="HAMAP-Rule" id="MF_00148"/>
    </source>
</evidence>
<name>A0A4R1NMU2_9RHOB</name>
<protein>
    <recommendedName>
        <fullName evidence="5 9">Uracil-DNA glycosylase</fullName>
        <shortName evidence="9">UDG</shortName>
        <ecNumber evidence="4 9">3.2.2.27</ecNumber>
    </recommendedName>
</protein>
<comment type="subcellular location">
    <subcellularLocation>
        <location evidence="9">Cytoplasm</location>
    </subcellularLocation>
</comment>
<dbReference type="InterPro" id="IPR002043">
    <property type="entry name" value="UDG_fam1"/>
</dbReference>
<dbReference type="Proteomes" id="UP000295673">
    <property type="component" value="Unassembled WGS sequence"/>
</dbReference>
<evidence type="ECO:0000313" key="14">
    <source>
        <dbReference type="Proteomes" id="UP000295673"/>
    </source>
</evidence>
<keyword evidence="6 9" id="KW-0227">DNA damage</keyword>
<sequence>MSLSNANLGDWARLPFFSDDLPAIAVAVEKDERDILPSGSDVFAALKRTPRANVRVVILGQDPYPTPGHAHGLSFSVEPHVKPLPRSLNNIFKEMIDDLGSAPLTGDLRFWADQGVLLLNTVLTVPSGEANGHKNLGWQKLSHQVLSAVSDKPCAFVLWGKQAQSLAPYISSPKDGTNPENGHLMIETAHPSPLSARRGFFGSKPFSRINTWLAERGEPPINWTDA</sequence>
<evidence type="ECO:0000259" key="12">
    <source>
        <dbReference type="SMART" id="SM00986"/>
    </source>
</evidence>
<dbReference type="AlphaFoldDB" id="A0A4R1NMU2"/>
<proteinExistence type="inferred from homology"/>
<evidence type="ECO:0000256" key="6">
    <source>
        <dbReference type="ARBA" id="ARBA00022763"/>
    </source>
</evidence>
<dbReference type="GO" id="GO:0005737">
    <property type="term" value="C:cytoplasm"/>
    <property type="evidence" value="ECO:0007669"/>
    <property type="project" value="UniProtKB-SubCell"/>
</dbReference>
<evidence type="ECO:0000256" key="11">
    <source>
        <dbReference type="RuleBase" id="RU003780"/>
    </source>
</evidence>
<keyword evidence="7 9" id="KW-0378">Hydrolase</keyword>
<dbReference type="NCBIfam" id="TIGR00628">
    <property type="entry name" value="ung"/>
    <property type="match status" value="1"/>
</dbReference>
<comment type="similarity">
    <text evidence="3 9 11">Belongs to the uracil-DNA glycosylase (UDG) superfamily. UNG family.</text>
</comment>
<evidence type="ECO:0000256" key="8">
    <source>
        <dbReference type="ARBA" id="ARBA00023204"/>
    </source>
</evidence>
<dbReference type="InterPro" id="IPR005122">
    <property type="entry name" value="Uracil-DNA_glycosylase-like"/>
</dbReference>
<dbReference type="EMBL" id="SMGR01000001">
    <property type="protein sequence ID" value="TCL09654.1"/>
    <property type="molecule type" value="Genomic_DNA"/>
</dbReference>
<dbReference type="SUPFAM" id="SSF52141">
    <property type="entry name" value="Uracil-DNA glycosylase-like"/>
    <property type="match status" value="1"/>
</dbReference>
<comment type="caution">
    <text evidence="13">The sequence shown here is derived from an EMBL/GenBank/DDBJ whole genome shotgun (WGS) entry which is preliminary data.</text>
</comment>
<dbReference type="PANTHER" id="PTHR11264:SF0">
    <property type="entry name" value="URACIL-DNA GLYCOSYLASE"/>
    <property type="match status" value="1"/>
</dbReference>
<evidence type="ECO:0000256" key="4">
    <source>
        <dbReference type="ARBA" id="ARBA00012030"/>
    </source>
</evidence>
<dbReference type="PROSITE" id="PS00130">
    <property type="entry name" value="U_DNA_GLYCOSYLASE"/>
    <property type="match status" value="1"/>
</dbReference>
<keyword evidence="14" id="KW-1185">Reference proteome</keyword>
<dbReference type="Pfam" id="PF03167">
    <property type="entry name" value="UDG"/>
    <property type="match status" value="1"/>
</dbReference>
<dbReference type="EC" id="3.2.2.27" evidence="4 9"/>
<evidence type="ECO:0000256" key="1">
    <source>
        <dbReference type="ARBA" id="ARBA00001400"/>
    </source>
</evidence>
<keyword evidence="9" id="KW-0963">Cytoplasm</keyword>
<dbReference type="NCBIfam" id="NF003592">
    <property type="entry name" value="PRK05254.1-5"/>
    <property type="match status" value="1"/>
</dbReference>
<dbReference type="RefSeq" id="WP_132859674.1">
    <property type="nucleotide sequence ID" value="NZ_SMGR01000001.1"/>
</dbReference>
<gene>
    <name evidence="9" type="primary">ung</name>
    <name evidence="13" type="ORF">BXY66_1710</name>
</gene>
<organism evidence="13 14">
    <name type="scientific">Shimia isoporae</name>
    <dbReference type="NCBI Taxonomy" id="647720"/>
    <lineage>
        <taxon>Bacteria</taxon>
        <taxon>Pseudomonadati</taxon>
        <taxon>Pseudomonadota</taxon>
        <taxon>Alphaproteobacteria</taxon>
        <taxon>Rhodobacterales</taxon>
        <taxon>Roseobacteraceae</taxon>
    </lineage>
</organism>
<dbReference type="Gene3D" id="3.40.470.10">
    <property type="entry name" value="Uracil-DNA glycosylase-like domain"/>
    <property type="match status" value="1"/>
</dbReference>
<reference evidence="13 14" key="1">
    <citation type="submission" date="2019-03" db="EMBL/GenBank/DDBJ databases">
        <title>Genomic Encyclopedia of Archaeal and Bacterial Type Strains, Phase II (KMG-II): from individual species to whole genera.</title>
        <authorList>
            <person name="Goeker M."/>
        </authorList>
    </citation>
    <scope>NUCLEOTIDE SEQUENCE [LARGE SCALE GENOMIC DNA]</scope>
    <source>
        <strain evidence="13 14">DSM 26433</strain>
    </source>
</reference>
<evidence type="ECO:0000256" key="7">
    <source>
        <dbReference type="ARBA" id="ARBA00022801"/>
    </source>
</evidence>
<evidence type="ECO:0000256" key="3">
    <source>
        <dbReference type="ARBA" id="ARBA00008184"/>
    </source>
</evidence>
<dbReference type="InterPro" id="IPR018085">
    <property type="entry name" value="Ura-DNA_Glyclase_AS"/>
</dbReference>
<dbReference type="NCBIfam" id="NF003588">
    <property type="entry name" value="PRK05254.1-1"/>
    <property type="match status" value="1"/>
</dbReference>
<evidence type="ECO:0000256" key="2">
    <source>
        <dbReference type="ARBA" id="ARBA00002631"/>
    </source>
</evidence>
<dbReference type="GO" id="GO:0004844">
    <property type="term" value="F:uracil DNA N-glycosylase activity"/>
    <property type="evidence" value="ECO:0007669"/>
    <property type="project" value="UniProtKB-UniRule"/>
</dbReference>
<dbReference type="InterPro" id="IPR036895">
    <property type="entry name" value="Uracil-DNA_glycosylase-like_sf"/>
</dbReference>
<comment type="function">
    <text evidence="2 9 11">Excises uracil residues from the DNA which can arise as a result of misincorporation of dUMP residues by DNA polymerase or due to deamination of cytosine.</text>
</comment>
<evidence type="ECO:0000256" key="10">
    <source>
        <dbReference type="PROSITE-ProRule" id="PRU10072"/>
    </source>
</evidence>
<dbReference type="CDD" id="cd10027">
    <property type="entry name" value="UDG-F1-like"/>
    <property type="match status" value="1"/>
</dbReference>
<evidence type="ECO:0000256" key="5">
    <source>
        <dbReference type="ARBA" id="ARBA00018429"/>
    </source>
</evidence>
<dbReference type="PANTHER" id="PTHR11264">
    <property type="entry name" value="URACIL-DNA GLYCOSYLASE"/>
    <property type="match status" value="1"/>
</dbReference>
<keyword evidence="8 9" id="KW-0234">DNA repair</keyword>
<dbReference type="OrthoDB" id="9804372at2"/>
<dbReference type="HAMAP" id="MF_00148">
    <property type="entry name" value="UDG"/>
    <property type="match status" value="1"/>
</dbReference>
<dbReference type="GO" id="GO:0097510">
    <property type="term" value="P:base-excision repair, AP site formation via deaminated base removal"/>
    <property type="evidence" value="ECO:0007669"/>
    <property type="project" value="TreeGrafter"/>
</dbReference>
<comment type="catalytic activity">
    <reaction evidence="1 9 11">
        <text>Hydrolyzes single-stranded DNA or mismatched double-stranded DNA and polynucleotides, releasing free uracil.</text>
        <dbReference type="EC" id="3.2.2.27"/>
    </reaction>
</comment>
<evidence type="ECO:0000313" key="13">
    <source>
        <dbReference type="EMBL" id="TCL09654.1"/>
    </source>
</evidence>
<accession>A0A4R1NMU2</accession>
<dbReference type="SMART" id="SM00987">
    <property type="entry name" value="UreE_C"/>
    <property type="match status" value="1"/>
</dbReference>
<feature type="active site" description="Proton acceptor" evidence="9 10">
    <location>
        <position position="62"/>
    </location>
</feature>
<dbReference type="SMART" id="SM00986">
    <property type="entry name" value="UDG"/>
    <property type="match status" value="1"/>
</dbReference>